<organism evidence="2 3">
    <name type="scientific">Fusarium venenatum</name>
    <dbReference type="NCBI Taxonomy" id="56646"/>
    <lineage>
        <taxon>Eukaryota</taxon>
        <taxon>Fungi</taxon>
        <taxon>Dikarya</taxon>
        <taxon>Ascomycota</taxon>
        <taxon>Pezizomycotina</taxon>
        <taxon>Sordariomycetes</taxon>
        <taxon>Hypocreomycetidae</taxon>
        <taxon>Hypocreales</taxon>
        <taxon>Nectriaceae</taxon>
        <taxon>Fusarium</taxon>
    </lineage>
</organism>
<dbReference type="Pfam" id="PF13391">
    <property type="entry name" value="HNH_2"/>
    <property type="match status" value="1"/>
</dbReference>
<name>A0A2L2TFM6_9HYPO</name>
<evidence type="ECO:0000313" key="2">
    <source>
        <dbReference type="EMBL" id="CEI63217.1"/>
    </source>
</evidence>
<keyword evidence="3" id="KW-1185">Reference proteome</keyword>
<reference evidence="3" key="1">
    <citation type="submission" date="2014-10" db="EMBL/GenBank/DDBJ databases">
        <authorList>
            <person name="King R."/>
        </authorList>
    </citation>
    <scope>NUCLEOTIDE SEQUENCE [LARGE SCALE GENOMIC DNA]</scope>
    <source>
        <strain evidence="3">A3/5</strain>
    </source>
</reference>
<proteinExistence type="predicted"/>
<feature type="domain" description="HNH nuclease" evidence="1">
    <location>
        <begin position="30"/>
        <end position="82"/>
    </location>
</feature>
<dbReference type="Proteomes" id="UP000245910">
    <property type="component" value="Chromosome II"/>
</dbReference>
<sequence>MVEKYCPKYFKEDFRWDPILGQWGYEVVTKPAHLFPWSEKVFMNEIFGAEKGEINEVFTPHNGLFTNPKIKEALDKGYIAIVPDIDLEPIDHWQPFNNAECGKAKAWEDRSVKDYKIIVIDKQHAERGDLNARHVQHELRKYTRYWGTGGKYVKKSQLLGLVQELGPDVGSFLTEGLGKPEGEKPTFEAVHALVEAVAVKSVKDNNEFLEDNDPNDSDGSELYEQGLYLFD</sequence>
<evidence type="ECO:0000313" key="3">
    <source>
        <dbReference type="Proteomes" id="UP000245910"/>
    </source>
</evidence>
<protein>
    <recommendedName>
        <fullName evidence="1">HNH nuclease domain-containing protein</fullName>
    </recommendedName>
</protein>
<dbReference type="STRING" id="56646.A0A2L2TFM6"/>
<dbReference type="AlphaFoldDB" id="A0A2L2TFM6"/>
<accession>A0A2L2TFM6</accession>
<dbReference type="EMBL" id="LN649230">
    <property type="protein sequence ID" value="CEI63217.1"/>
    <property type="molecule type" value="Genomic_DNA"/>
</dbReference>
<evidence type="ECO:0000259" key="1">
    <source>
        <dbReference type="Pfam" id="PF13391"/>
    </source>
</evidence>
<dbReference type="InterPro" id="IPR003615">
    <property type="entry name" value="HNH_nuc"/>
</dbReference>